<gene>
    <name evidence="1" type="ORF">ACFQ13_05995</name>
</gene>
<sequence>MQSIAIDFGNGSGYINMPFDGNYQLQYTEEGIYDWTYKLTLTNGQILYSQSRMIFEETLYDAVSQSTIMKRAISEPCSVNDLGIDQVEFVGTQNYLGQTNTATIEIDYLGSNDCDDGITKPLIVVEGFDSGLLGMENGLGDVDYERFFKEATINAGNLGITITDYDIIYVNWDKGRDHLQRNALLLEDIIQWVNSEKTANGSTEQNVVLGQSMGGVIARYALADMEDDPDLDHDTKLYISHDAPHQGANIPLGIQYFARHLADQFISTPLGDYSFEVSDGGNASIQEISALFNETGTQQLLSNYITSNFSLNNDVHAAWQADLLSKGYPTLTRNIAISNGSQCANTQEYDYNASLFRMNGNARTRVLTDILGSYLGIVDDIALAVIFDEPALILGVLPGSSRFDLDFNAKALPIANTSENIYEGNVSYTKQLLWFIDITVNLTDRSYNNPVNLSYDNYSGGRFELFEDIDPIDYFDDDEDYDGDGDDDLTQFQADMLNALMGSANINFNIEETFGFIPTLSALDVGSGSTNLDNDDYFRTFGADNPPTGNLGIPFDNFITAYFNSNSENEEHISFNFRNGDWLAAELDPDVAIDIFDCTAFCSNAEIIGEDTLCSTGVYSVTDLATTVNWTVTDPNNLVSFTTNGNEITLNQLDPNNYGTISITVIYSNDECGEIEVSKEDIEVGIIPYHLDNALITGATSICDSQYYTYILDGLSHPCVTSIDWTVSDNLTIISQTNTSVTVTRNIANDDYAGLITANLPNSSFVIEKGIWVGVPSNDGLSIQKIGVYDLTVGTWTKLYAQYIPILYQANEPLNITYEWQIPNSAIRNYDDTAYKDVMPNTSGQLNIGVRAVCDCGNGEWQYQLFDVLGNGGGNELIRN</sequence>
<accession>A0ABW3KPB4</accession>
<protein>
    <recommendedName>
        <fullName evidence="3">PGAP1-like protein</fullName>
    </recommendedName>
</protein>
<organism evidence="1 2">
    <name type="scientific">Winogradskyella rapida</name>
    <dbReference type="NCBI Taxonomy" id="549701"/>
    <lineage>
        <taxon>Bacteria</taxon>
        <taxon>Pseudomonadati</taxon>
        <taxon>Bacteroidota</taxon>
        <taxon>Flavobacteriia</taxon>
        <taxon>Flavobacteriales</taxon>
        <taxon>Flavobacteriaceae</taxon>
        <taxon>Winogradskyella</taxon>
    </lineage>
</organism>
<dbReference type="SUPFAM" id="SSF53474">
    <property type="entry name" value="alpha/beta-Hydrolases"/>
    <property type="match status" value="1"/>
</dbReference>
<keyword evidence="2" id="KW-1185">Reference proteome</keyword>
<name>A0ABW3KPB4_9FLAO</name>
<dbReference type="InterPro" id="IPR029058">
    <property type="entry name" value="AB_hydrolase_fold"/>
</dbReference>
<evidence type="ECO:0000313" key="2">
    <source>
        <dbReference type="Proteomes" id="UP001597086"/>
    </source>
</evidence>
<dbReference type="RefSeq" id="WP_386115183.1">
    <property type="nucleotide sequence ID" value="NZ_JBHTKM010000030.1"/>
</dbReference>
<evidence type="ECO:0000313" key="1">
    <source>
        <dbReference type="EMBL" id="MFD1015465.1"/>
    </source>
</evidence>
<reference evidence="2" key="1">
    <citation type="journal article" date="2019" name="Int. J. Syst. Evol. Microbiol.">
        <title>The Global Catalogue of Microorganisms (GCM) 10K type strain sequencing project: providing services to taxonomists for standard genome sequencing and annotation.</title>
        <authorList>
            <consortium name="The Broad Institute Genomics Platform"/>
            <consortium name="The Broad Institute Genome Sequencing Center for Infectious Disease"/>
            <person name="Wu L."/>
            <person name="Ma J."/>
        </authorList>
    </citation>
    <scope>NUCLEOTIDE SEQUENCE [LARGE SCALE GENOMIC DNA]</scope>
    <source>
        <strain evidence="2">CCUG 56098</strain>
    </source>
</reference>
<proteinExistence type="predicted"/>
<comment type="caution">
    <text evidence="1">The sequence shown here is derived from an EMBL/GenBank/DDBJ whole genome shotgun (WGS) entry which is preliminary data.</text>
</comment>
<dbReference type="EMBL" id="JBHTKM010000030">
    <property type="protein sequence ID" value="MFD1015465.1"/>
    <property type="molecule type" value="Genomic_DNA"/>
</dbReference>
<dbReference type="Gene3D" id="3.40.50.1820">
    <property type="entry name" value="alpha/beta hydrolase"/>
    <property type="match status" value="1"/>
</dbReference>
<dbReference type="Proteomes" id="UP001597086">
    <property type="component" value="Unassembled WGS sequence"/>
</dbReference>
<evidence type="ECO:0008006" key="3">
    <source>
        <dbReference type="Google" id="ProtNLM"/>
    </source>
</evidence>